<dbReference type="InterPro" id="IPR014710">
    <property type="entry name" value="RmlC-like_jellyroll"/>
</dbReference>
<keyword evidence="4" id="KW-1185">Reference proteome</keyword>
<dbReference type="Gene3D" id="2.60.120.10">
    <property type="entry name" value="Jelly Rolls"/>
    <property type="match status" value="1"/>
</dbReference>
<sequence>MLDVLSLFFGNKIDIPGHIGFLLMAVSFFLTSIFWLRVFLVLAFAFQIVYFALPETPLYTGIAYNALFILINLYRLYMLEQARRLVHAASGGDLLKKGIADLDDEHLAELIEFGEAFDMPPGAVLTSEGEPIEAIYLIASGHAVAEVGGRRVGQIRAGEFVGEVAFLTGIAATATVRAATPLSVIALDSAKLKAAGEEDPKIAAAIYRGVGIALARKLTAANRRRAIETGRTS</sequence>
<dbReference type="InterPro" id="IPR000595">
    <property type="entry name" value="cNMP-bd_dom"/>
</dbReference>
<dbReference type="PROSITE" id="PS50042">
    <property type="entry name" value="CNMP_BINDING_3"/>
    <property type="match status" value="1"/>
</dbReference>
<evidence type="ECO:0000256" key="1">
    <source>
        <dbReference type="SAM" id="Phobius"/>
    </source>
</evidence>
<name>A0A840AQJ8_9HYPH</name>
<gene>
    <name evidence="3" type="ORF">GGR25_002593</name>
</gene>
<feature type="transmembrane region" description="Helical" evidence="1">
    <location>
        <begin position="21"/>
        <end position="52"/>
    </location>
</feature>
<keyword evidence="1" id="KW-1133">Transmembrane helix</keyword>
<dbReference type="Proteomes" id="UP000553963">
    <property type="component" value="Unassembled WGS sequence"/>
</dbReference>
<dbReference type="AlphaFoldDB" id="A0A840AQJ8"/>
<reference evidence="3 4" key="1">
    <citation type="submission" date="2020-08" db="EMBL/GenBank/DDBJ databases">
        <title>Genomic Encyclopedia of Type Strains, Phase IV (KMG-IV): sequencing the most valuable type-strain genomes for metagenomic binning, comparative biology and taxonomic classification.</title>
        <authorList>
            <person name="Goeker M."/>
        </authorList>
    </citation>
    <scope>NUCLEOTIDE SEQUENCE [LARGE SCALE GENOMIC DNA]</scope>
    <source>
        <strain evidence="3 4">DSM 25966</strain>
    </source>
</reference>
<dbReference type="CDD" id="cd00038">
    <property type="entry name" value="CAP_ED"/>
    <property type="match status" value="1"/>
</dbReference>
<evidence type="ECO:0000313" key="3">
    <source>
        <dbReference type="EMBL" id="MBB3931543.1"/>
    </source>
</evidence>
<proteinExistence type="predicted"/>
<feature type="transmembrane region" description="Helical" evidence="1">
    <location>
        <begin position="58"/>
        <end position="77"/>
    </location>
</feature>
<feature type="domain" description="Cyclic nucleotide-binding" evidence="2">
    <location>
        <begin position="98"/>
        <end position="193"/>
    </location>
</feature>
<evidence type="ECO:0000313" key="4">
    <source>
        <dbReference type="Proteomes" id="UP000553963"/>
    </source>
</evidence>
<dbReference type="SMART" id="SM00100">
    <property type="entry name" value="cNMP"/>
    <property type="match status" value="1"/>
</dbReference>
<dbReference type="Pfam" id="PF00027">
    <property type="entry name" value="cNMP_binding"/>
    <property type="match status" value="1"/>
</dbReference>
<accession>A0A840AQJ8</accession>
<evidence type="ECO:0000259" key="2">
    <source>
        <dbReference type="PROSITE" id="PS50042"/>
    </source>
</evidence>
<keyword evidence="1" id="KW-0472">Membrane</keyword>
<dbReference type="InterPro" id="IPR018490">
    <property type="entry name" value="cNMP-bd_dom_sf"/>
</dbReference>
<keyword evidence="1" id="KW-0812">Transmembrane</keyword>
<protein>
    <submittedName>
        <fullName evidence="3">CRP-like cAMP-binding protein</fullName>
    </submittedName>
</protein>
<dbReference type="SUPFAM" id="SSF51206">
    <property type="entry name" value="cAMP-binding domain-like"/>
    <property type="match status" value="1"/>
</dbReference>
<organism evidence="3 4">
    <name type="scientific">Kaistia hirudinis</name>
    <dbReference type="NCBI Taxonomy" id="1293440"/>
    <lineage>
        <taxon>Bacteria</taxon>
        <taxon>Pseudomonadati</taxon>
        <taxon>Pseudomonadota</taxon>
        <taxon>Alphaproteobacteria</taxon>
        <taxon>Hyphomicrobiales</taxon>
        <taxon>Kaistiaceae</taxon>
        <taxon>Kaistia</taxon>
    </lineage>
</organism>
<comment type="caution">
    <text evidence="3">The sequence shown here is derived from an EMBL/GenBank/DDBJ whole genome shotgun (WGS) entry which is preliminary data.</text>
</comment>
<dbReference type="EMBL" id="JACIDS010000003">
    <property type="protein sequence ID" value="MBB3931543.1"/>
    <property type="molecule type" value="Genomic_DNA"/>
</dbReference>
<dbReference type="RefSeq" id="WP_183399169.1">
    <property type="nucleotide sequence ID" value="NZ_JACIDS010000003.1"/>
</dbReference>